<protein>
    <submittedName>
        <fullName evidence="1">Uncharacterized protein</fullName>
    </submittedName>
</protein>
<sequence length="80" mass="8947">ESLHISNLEQRDQALGSETVVGQQTLLLSEQIKWVGRTPSPVQHSPQRGPQRNWTEGHSELISLCWQTDITLQTGSKSVI</sequence>
<evidence type="ECO:0000313" key="2">
    <source>
        <dbReference type="Proteomes" id="UP001311232"/>
    </source>
</evidence>
<dbReference type="EMBL" id="JAHHUM010002522">
    <property type="protein sequence ID" value="KAK5603270.1"/>
    <property type="molecule type" value="Genomic_DNA"/>
</dbReference>
<feature type="non-terminal residue" evidence="1">
    <location>
        <position position="1"/>
    </location>
</feature>
<keyword evidence="2" id="KW-1185">Reference proteome</keyword>
<accession>A0AAV9R3U6</accession>
<organism evidence="1 2">
    <name type="scientific">Crenichthys baileyi</name>
    <name type="common">White River springfish</name>
    <dbReference type="NCBI Taxonomy" id="28760"/>
    <lineage>
        <taxon>Eukaryota</taxon>
        <taxon>Metazoa</taxon>
        <taxon>Chordata</taxon>
        <taxon>Craniata</taxon>
        <taxon>Vertebrata</taxon>
        <taxon>Euteleostomi</taxon>
        <taxon>Actinopterygii</taxon>
        <taxon>Neopterygii</taxon>
        <taxon>Teleostei</taxon>
        <taxon>Neoteleostei</taxon>
        <taxon>Acanthomorphata</taxon>
        <taxon>Ovalentaria</taxon>
        <taxon>Atherinomorphae</taxon>
        <taxon>Cyprinodontiformes</taxon>
        <taxon>Goodeidae</taxon>
        <taxon>Crenichthys</taxon>
    </lineage>
</organism>
<reference evidence="1 2" key="1">
    <citation type="submission" date="2021-06" db="EMBL/GenBank/DDBJ databases">
        <authorList>
            <person name="Palmer J.M."/>
        </authorList>
    </citation>
    <scope>NUCLEOTIDE SEQUENCE [LARGE SCALE GENOMIC DNA]</scope>
    <source>
        <strain evidence="1 2">MEX-2019</strain>
        <tissue evidence="1">Muscle</tissue>
    </source>
</reference>
<evidence type="ECO:0000313" key="1">
    <source>
        <dbReference type="EMBL" id="KAK5603270.1"/>
    </source>
</evidence>
<gene>
    <name evidence="1" type="ORF">CRENBAI_011351</name>
</gene>
<dbReference type="AlphaFoldDB" id="A0AAV9R3U6"/>
<name>A0AAV9R3U6_9TELE</name>
<comment type="caution">
    <text evidence="1">The sequence shown here is derived from an EMBL/GenBank/DDBJ whole genome shotgun (WGS) entry which is preliminary data.</text>
</comment>
<proteinExistence type="predicted"/>
<dbReference type="Proteomes" id="UP001311232">
    <property type="component" value="Unassembled WGS sequence"/>
</dbReference>